<protein>
    <submittedName>
        <fullName evidence="3">Cell division protein ZapE</fullName>
    </submittedName>
</protein>
<dbReference type="AlphaFoldDB" id="A0A6G8PRU4"/>
<dbReference type="InterPro" id="IPR003593">
    <property type="entry name" value="AAA+_ATPase"/>
</dbReference>
<evidence type="ECO:0000256" key="1">
    <source>
        <dbReference type="SAM" id="MobiDB-lite"/>
    </source>
</evidence>
<dbReference type="InterPro" id="IPR002611">
    <property type="entry name" value="IstB_ATP-bd"/>
</dbReference>
<dbReference type="RefSeq" id="WP_166394876.1">
    <property type="nucleotide sequence ID" value="NZ_CP045121.1"/>
</dbReference>
<dbReference type="InterPro" id="IPR027417">
    <property type="entry name" value="P-loop_NTPase"/>
</dbReference>
<dbReference type="CDD" id="cd00009">
    <property type="entry name" value="AAA"/>
    <property type="match status" value="1"/>
</dbReference>
<dbReference type="EMBL" id="CP045121">
    <property type="protein sequence ID" value="QIN77208.1"/>
    <property type="molecule type" value="Genomic_DNA"/>
</dbReference>
<dbReference type="Pfam" id="PF01695">
    <property type="entry name" value="IstB_IS21"/>
    <property type="match status" value="1"/>
</dbReference>
<feature type="region of interest" description="Disordered" evidence="1">
    <location>
        <begin position="1"/>
        <end position="30"/>
    </location>
</feature>
<accession>A0A6G8PRU4</accession>
<organism evidence="3 4">
    <name type="scientific">Rubrobacter marinus</name>
    <dbReference type="NCBI Taxonomy" id="2653852"/>
    <lineage>
        <taxon>Bacteria</taxon>
        <taxon>Bacillati</taxon>
        <taxon>Actinomycetota</taxon>
        <taxon>Rubrobacteria</taxon>
        <taxon>Rubrobacterales</taxon>
        <taxon>Rubrobacteraceae</taxon>
        <taxon>Rubrobacter</taxon>
    </lineage>
</organism>
<feature type="compositionally biased region" description="Low complexity" evidence="1">
    <location>
        <begin position="11"/>
        <end position="20"/>
    </location>
</feature>
<dbReference type="NCBIfam" id="NF005992">
    <property type="entry name" value="PRK08116.1"/>
    <property type="match status" value="1"/>
</dbReference>
<gene>
    <name evidence="3" type="primary">zapE</name>
    <name evidence="3" type="ORF">GBA65_00295</name>
</gene>
<dbReference type="GO" id="GO:0005524">
    <property type="term" value="F:ATP binding"/>
    <property type="evidence" value="ECO:0007669"/>
    <property type="project" value="InterPro"/>
</dbReference>
<dbReference type="SUPFAM" id="SSF52540">
    <property type="entry name" value="P-loop containing nucleoside triphosphate hydrolases"/>
    <property type="match status" value="1"/>
</dbReference>
<name>A0A6G8PRU4_9ACTN</name>
<dbReference type="GO" id="GO:0051301">
    <property type="term" value="P:cell division"/>
    <property type="evidence" value="ECO:0007669"/>
    <property type="project" value="UniProtKB-KW"/>
</dbReference>
<keyword evidence="3" id="KW-0131">Cell cycle</keyword>
<dbReference type="GO" id="GO:0006260">
    <property type="term" value="P:DNA replication"/>
    <property type="evidence" value="ECO:0007669"/>
    <property type="project" value="TreeGrafter"/>
</dbReference>
<dbReference type="PANTHER" id="PTHR30050:SF8">
    <property type="entry name" value="PRIMOSOMAL PROTEIN DNAI"/>
    <property type="match status" value="1"/>
</dbReference>
<dbReference type="KEGG" id="rmar:GBA65_00295"/>
<dbReference type="Proteomes" id="UP000502706">
    <property type="component" value="Chromosome"/>
</dbReference>
<keyword evidence="4" id="KW-1185">Reference proteome</keyword>
<reference evidence="3 4" key="1">
    <citation type="submission" date="2019-10" db="EMBL/GenBank/DDBJ databases">
        <title>Rubrobacter sp nov SCSIO 52915 isolated from a deep-sea sediment in the South China Sea.</title>
        <authorList>
            <person name="Chen R.W."/>
        </authorList>
    </citation>
    <scope>NUCLEOTIDE SEQUENCE [LARGE SCALE GENOMIC DNA]</scope>
    <source>
        <strain evidence="3 4">SCSIO 52915</strain>
    </source>
</reference>
<sequence>MEPIGDLLPDAGRAMSGSSASRKRGSGHEGSALRLDDQVCPHCGNELAAEFFEFPPALQRKYGKTGEWYYHPCTPECEAKNERREWELMRRDARVASLKEKSGLTKRLKRYTLDNFKPYVGASAARAVERAEEFLRGWEDNREEGRGLYLCGDVGTGKTHLAVAIMTELIRRRRVPSLFVTVPEFLDNLRGAYNDPGRDIDEWMDAVKNADLLVLDDLGAEKPNAWVRERLFVVVNHRYREALPTIFTSNIGPKDLAEQLGDRTASRIIAMCEWVALEGEDYRETAAREGR</sequence>
<evidence type="ECO:0000313" key="4">
    <source>
        <dbReference type="Proteomes" id="UP000502706"/>
    </source>
</evidence>
<feature type="domain" description="AAA+ ATPase" evidence="2">
    <location>
        <begin position="144"/>
        <end position="280"/>
    </location>
</feature>
<evidence type="ECO:0000259" key="2">
    <source>
        <dbReference type="SMART" id="SM00382"/>
    </source>
</evidence>
<proteinExistence type="predicted"/>
<dbReference type="PANTHER" id="PTHR30050">
    <property type="entry name" value="CHROMOSOMAL REPLICATION INITIATOR PROTEIN DNAA"/>
    <property type="match status" value="1"/>
</dbReference>
<dbReference type="Gene3D" id="3.40.50.300">
    <property type="entry name" value="P-loop containing nucleotide triphosphate hydrolases"/>
    <property type="match status" value="1"/>
</dbReference>
<dbReference type="SMART" id="SM00382">
    <property type="entry name" value="AAA"/>
    <property type="match status" value="1"/>
</dbReference>
<evidence type="ECO:0000313" key="3">
    <source>
        <dbReference type="EMBL" id="QIN77208.1"/>
    </source>
</evidence>
<keyword evidence="3" id="KW-0132">Cell division</keyword>